<dbReference type="OrthoDB" id="329835at2759"/>
<dbReference type="InterPro" id="IPR042104">
    <property type="entry name" value="PKS_dehydratase_sf"/>
</dbReference>
<dbReference type="PANTHER" id="PTHR43775">
    <property type="entry name" value="FATTY ACID SYNTHASE"/>
    <property type="match status" value="1"/>
</dbReference>
<evidence type="ECO:0000259" key="6">
    <source>
        <dbReference type="PROSITE" id="PS50075"/>
    </source>
</evidence>
<dbReference type="AlphaFoldDB" id="A0A7R7XE28"/>
<dbReference type="GeneID" id="64969630"/>
<evidence type="ECO:0000256" key="2">
    <source>
        <dbReference type="ARBA" id="ARBA00022553"/>
    </source>
</evidence>
<dbReference type="GO" id="GO:0044550">
    <property type="term" value="P:secondary metabolite biosynthetic process"/>
    <property type="evidence" value="ECO:0007669"/>
    <property type="project" value="TreeGrafter"/>
</dbReference>
<keyword evidence="9" id="KW-1185">Reference proteome</keyword>
<evidence type="ECO:0000313" key="8">
    <source>
        <dbReference type="EMBL" id="BCS19625.1"/>
    </source>
</evidence>
<dbReference type="Proteomes" id="UP000654913">
    <property type="component" value="Chromosome 2"/>
</dbReference>
<protein>
    <recommendedName>
        <fullName evidence="10">Carrier domain-containing protein</fullName>
    </recommendedName>
</protein>
<feature type="domain" description="PKS/mFAS DH" evidence="7">
    <location>
        <begin position="1"/>
        <end position="283"/>
    </location>
</feature>
<dbReference type="SUPFAM" id="SSF47336">
    <property type="entry name" value="ACP-like"/>
    <property type="match status" value="1"/>
</dbReference>
<organism evidence="8 9">
    <name type="scientific">Aspergillus puulaauensis</name>
    <dbReference type="NCBI Taxonomy" id="1220207"/>
    <lineage>
        <taxon>Eukaryota</taxon>
        <taxon>Fungi</taxon>
        <taxon>Dikarya</taxon>
        <taxon>Ascomycota</taxon>
        <taxon>Pezizomycotina</taxon>
        <taxon>Eurotiomycetes</taxon>
        <taxon>Eurotiomycetidae</taxon>
        <taxon>Eurotiales</taxon>
        <taxon>Aspergillaceae</taxon>
        <taxon>Aspergillus</taxon>
    </lineage>
</organism>
<sequence length="429" mass="47312">MYGHKMNECAVATSSIHADIAFTLAKYLYSRINPHSNISATSINIKNMQVEQGLIARKDRSLPQSIQIRAIADLSIGSVQISWHHVDDQGRRAEDSFVTAVAEYGNPENWLQEWCPMTHLVLSRINDLQRLADEGKATSLSRDMVYTLFANLVDYADRYRGMQRVVLNGMEAMANVTLDPEMSGSWTVAPHYIDSVVHLAGFILNGGNALDPRRNFYVTPGWKTMRFARPLAPGSQFMSYVHMFPVHGQPGFYAGDVYIFQDGEIVGLVGGITFRSFPRILLSEFFTPDTKKKTQHTVRANTTAPGDAATAPPSQVSTSMAGSDDEQAQITPTTRDSDSMIFASKSTTESSAVDSPLIQQAMELIAQETEVDLHDLSDGTELSSIGVDSLLSLVLAQRFNVVLNLNLHSSLFLDSPTIGDFKSRLLSHC</sequence>
<evidence type="ECO:0000256" key="3">
    <source>
        <dbReference type="ARBA" id="ARBA00022679"/>
    </source>
</evidence>
<feature type="region of interest" description="N-terminal hotdog fold" evidence="4">
    <location>
        <begin position="1"/>
        <end position="109"/>
    </location>
</feature>
<dbReference type="EMBL" id="AP024444">
    <property type="protein sequence ID" value="BCS19625.1"/>
    <property type="molecule type" value="Genomic_DNA"/>
</dbReference>
<feature type="compositionally biased region" description="Low complexity" evidence="5">
    <location>
        <begin position="300"/>
        <end position="313"/>
    </location>
</feature>
<dbReference type="InterPro" id="IPR050091">
    <property type="entry name" value="PKS_NRPS_Biosynth_Enz"/>
</dbReference>
<evidence type="ECO:0000259" key="7">
    <source>
        <dbReference type="PROSITE" id="PS52019"/>
    </source>
</evidence>
<dbReference type="PANTHER" id="PTHR43775:SF37">
    <property type="entry name" value="SI:DKEY-61P9.11"/>
    <property type="match status" value="1"/>
</dbReference>
<dbReference type="PROSITE" id="PS50075">
    <property type="entry name" value="CARRIER"/>
    <property type="match status" value="1"/>
</dbReference>
<feature type="active site" description="Proton acceptor; for dehydratase activity" evidence="4">
    <location>
        <position position="4"/>
    </location>
</feature>
<dbReference type="RefSeq" id="XP_041551819.1">
    <property type="nucleotide sequence ID" value="XM_041698656.1"/>
</dbReference>
<name>A0A7R7XE28_9EURO</name>
<feature type="active site" description="Proton donor; for dehydratase activity" evidence="4">
    <location>
        <position position="194"/>
    </location>
</feature>
<dbReference type="Gene3D" id="3.10.129.110">
    <property type="entry name" value="Polyketide synthase dehydratase"/>
    <property type="match status" value="1"/>
</dbReference>
<keyword evidence="1" id="KW-0596">Phosphopantetheine</keyword>
<dbReference type="GO" id="GO:0006633">
    <property type="term" value="P:fatty acid biosynthetic process"/>
    <property type="evidence" value="ECO:0007669"/>
    <property type="project" value="TreeGrafter"/>
</dbReference>
<dbReference type="InterPro" id="IPR049900">
    <property type="entry name" value="PKS_mFAS_DH"/>
</dbReference>
<gene>
    <name evidence="8" type="ORF">APUU_20057S</name>
</gene>
<dbReference type="PROSITE" id="PS52019">
    <property type="entry name" value="PKS_MFAS_DH"/>
    <property type="match status" value="1"/>
</dbReference>
<dbReference type="KEGG" id="apuu:APUU_20057S"/>
<dbReference type="InterPro" id="IPR036736">
    <property type="entry name" value="ACP-like_sf"/>
</dbReference>
<dbReference type="Gene3D" id="1.10.1200.10">
    <property type="entry name" value="ACP-like"/>
    <property type="match status" value="1"/>
</dbReference>
<evidence type="ECO:0000256" key="4">
    <source>
        <dbReference type="PROSITE-ProRule" id="PRU01363"/>
    </source>
</evidence>
<dbReference type="Pfam" id="PF00550">
    <property type="entry name" value="PP-binding"/>
    <property type="match status" value="1"/>
</dbReference>
<dbReference type="Pfam" id="PF14765">
    <property type="entry name" value="PS-DH"/>
    <property type="match status" value="1"/>
</dbReference>
<evidence type="ECO:0000256" key="5">
    <source>
        <dbReference type="SAM" id="MobiDB-lite"/>
    </source>
</evidence>
<reference evidence="8" key="2">
    <citation type="submission" date="2021-02" db="EMBL/GenBank/DDBJ databases">
        <title>Aspergillus puulaauensis MK2 genome sequence.</title>
        <authorList>
            <person name="Futagami T."/>
            <person name="Mori K."/>
            <person name="Kadooka C."/>
            <person name="Tanaka T."/>
        </authorList>
    </citation>
    <scope>NUCLEOTIDE SEQUENCE</scope>
    <source>
        <strain evidence="8">MK2</strain>
    </source>
</reference>
<dbReference type="InterPro" id="IPR009081">
    <property type="entry name" value="PP-bd_ACP"/>
</dbReference>
<accession>A0A7R7XE28</accession>
<reference evidence="8" key="1">
    <citation type="submission" date="2021-01" db="EMBL/GenBank/DDBJ databases">
        <authorList>
            <consortium name="Aspergillus puulaauensis MK2 genome sequencing consortium"/>
            <person name="Kazuki M."/>
            <person name="Futagami T."/>
        </authorList>
    </citation>
    <scope>NUCLEOTIDE SEQUENCE</scope>
    <source>
        <strain evidence="8">MK2</strain>
    </source>
</reference>
<dbReference type="InterPro" id="IPR049551">
    <property type="entry name" value="PKS_DH_C"/>
</dbReference>
<evidence type="ECO:0008006" key="10">
    <source>
        <dbReference type="Google" id="ProtNLM"/>
    </source>
</evidence>
<dbReference type="FunFam" id="3.10.129.110:FF:000001">
    <property type="entry name" value="Sterigmatocystin biosynthesis polyketide synthase"/>
    <property type="match status" value="1"/>
</dbReference>
<feature type="domain" description="Carrier" evidence="6">
    <location>
        <begin position="352"/>
        <end position="429"/>
    </location>
</feature>
<keyword evidence="3" id="KW-0808">Transferase</keyword>
<dbReference type="NCBIfam" id="TIGR04532">
    <property type="entry name" value="PT_fungal_PKS"/>
    <property type="match status" value="1"/>
</dbReference>
<evidence type="ECO:0000256" key="1">
    <source>
        <dbReference type="ARBA" id="ARBA00022450"/>
    </source>
</evidence>
<feature type="region of interest" description="C-terminal hotdog fold" evidence="4">
    <location>
        <begin position="136"/>
        <end position="283"/>
    </location>
</feature>
<evidence type="ECO:0000313" key="9">
    <source>
        <dbReference type="Proteomes" id="UP000654913"/>
    </source>
</evidence>
<feature type="region of interest" description="Disordered" evidence="5">
    <location>
        <begin position="292"/>
        <end position="339"/>
    </location>
</feature>
<dbReference type="InterPro" id="IPR030918">
    <property type="entry name" value="PT_fungal_PKS"/>
</dbReference>
<dbReference type="GO" id="GO:0004312">
    <property type="term" value="F:fatty acid synthase activity"/>
    <property type="evidence" value="ECO:0007669"/>
    <property type="project" value="TreeGrafter"/>
</dbReference>
<keyword evidence="2" id="KW-0597">Phosphoprotein</keyword>
<proteinExistence type="predicted"/>